<comment type="caution">
    <text evidence="1">The sequence shown here is derived from an EMBL/GenBank/DDBJ whole genome shotgun (WGS) entry which is preliminary data.</text>
</comment>
<dbReference type="AlphaFoldDB" id="A0A099NR95"/>
<reference evidence="2" key="1">
    <citation type="journal article" date="2014" name="Microb. Cell Fact.">
        <title>Exploiting Issatchenkia orientalis SD108 for succinic acid production.</title>
        <authorList>
            <person name="Xiao H."/>
            <person name="Shao Z."/>
            <person name="Jiang Y."/>
            <person name="Dole S."/>
            <person name="Zhao H."/>
        </authorList>
    </citation>
    <scope>NUCLEOTIDE SEQUENCE [LARGE SCALE GENOMIC DNA]</scope>
    <source>
        <strain evidence="2">SD108</strain>
    </source>
</reference>
<protein>
    <submittedName>
        <fullName evidence="1">Uncharacterized protein</fullName>
    </submittedName>
</protein>
<gene>
    <name evidence="1" type="ORF">JL09_g5765</name>
</gene>
<organism evidence="1 2">
    <name type="scientific">Pichia kudriavzevii</name>
    <name type="common">Yeast</name>
    <name type="synonym">Issatchenkia orientalis</name>
    <dbReference type="NCBI Taxonomy" id="4909"/>
    <lineage>
        <taxon>Eukaryota</taxon>
        <taxon>Fungi</taxon>
        <taxon>Dikarya</taxon>
        <taxon>Ascomycota</taxon>
        <taxon>Saccharomycotina</taxon>
        <taxon>Pichiomycetes</taxon>
        <taxon>Pichiales</taxon>
        <taxon>Pichiaceae</taxon>
        <taxon>Pichia</taxon>
    </lineage>
</organism>
<proteinExistence type="predicted"/>
<evidence type="ECO:0000313" key="1">
    <source>
        <dbReference type="EMBL" id="KGK35085.1"/>
    </source>
</evidence>
<evidence type="ECO:0000313" key="2">
    <source>
        <dbReference type="Proteomes" id="UP000029867"/>
    </source>
</evidence>
<dbReference type="Proteomes" id="UP000029867">
    <property type="component" value="Unassembled WGS sequence"/>
</dbReference>
<dbReference type="EMBL" id="JQFK01000984">
    <property type="protein sequence ID" value="KGK35085.1"/>
    <property type="molecule type" value="Genomic_DNA"/>
</dbReference>
<name>A0A099NR95_PICKU</name>
<sequence>MGMMYQDGGVDTKTRNV</sequence>
<accession>A0A099NR95</accession>
<dbReference type="HOGENOM" id="CLU_3432019_0_0_1"/>